<dbReference type="InterPro" id="IPR051172">
    <property type="entry name" value="Chlamydia_OmcB"/>
</dbReference>
<feature type="signal peptide" evidence="1">
    <location>
        <begin position="1"/>
        <end position="22"/>
    </location>
</feature>
<protein>
    <submittedName>
        <fullName evidence="4">Gliding motility-associated C-terminal domain-containing protein</fullName>
    </submittedName>
</protein>
<dbReference type="RefSeq" id="WP_173299907.1">
    <property type="nucleotide sequence ID" value="NZ_JABRWQ010000001.1"/>
</dbReference>
<evidence type="ECO:0000313" key="5">
    <source>
        <dbReference type="Proteomes" id="UP000805085"/>
    </source>
</evidence>
<evidence type="ECO:0000313" key="4">
    <source>
        <dbReference type="EMBL" id="NRD22269.1"/>
    </source>
</evidence>
<organism evidence="4 5">
    <name type="scientific">Winogradskyella litoriviva</name>
    <dbReference type="NCBI Taxonomy" id="1220182"/>
    <lineage>
        <taxon>Bacteria</taxon>
        <taxon>Pseudomonadati</taxon>
        <taxon>Bacteroidota</taxon>
        <taxon>Flavobacteriia</taxon>
        <taxon>Flavobacteriales</taxon>
        <taxon>Flavobacteriaceae</taxon>
        <taxon>Winogradskyella</taxon>
    </lineage>
</organism>
<dbReference type="EMBL" id="JABRWQ010000001">
    <property type="protein sequence ID" value="NRD22269.1"/>
    <property type="molecule type" value="Genomic_DNA"/>
</dbReference>
<feature type="chain" id="PRO_5046246744" evidence="1">
    <location>
        <begin position="23"/>
        <end position="1130"/>
    </location>
</feature>
<dbReference type="InterPro" id="IPR047589">
    <property type="entry name" value="DUF11_rpt"/>
</dbReference>
<evidence type="ECO:0000259" key="3">
    <source>
        <dbReference type="Pfam" id="PF25564"/>
    </source>
</evidence>
<dbReference type="InterPro" id="IPR001434">
    <property type="entry name" value="OmcB-like_DUF11"/>
</dbReference>
<name>A0ABX2E1Z5_9FLAO</name>
<dbReference type="Pfam" id="PF25564">
    <property type="entry name" value="DUF7933"/>
    <property type="match status" value="1"/>
</dbReference>
<dbReference type="Pfam" id="PF01345">
    <property type="entry name" value="DUF11"/>
    <property type="match status" value="1"/>
</dbReference>
<proteinExistence type="predicted"/>
<accession>A0ABX2E1Z5</accession>
<dbReference type="Pfam" id="PF13585">
    <property type="entry name" value="CHU_C"/>
    <property type="match status" value="1"/>
</dbReference>
<dbReference type="PANTHER" id="PTHR34819:SF3">
    <property type="entry name" value="CELL SURFACE PROTEIN"/>
    <property type="match status" value="1"/>
</dbReference>
<comment type="caution">
    <text evidence="4">The sequence shown here is derived from an EMBL/GenBank/DDBJ whole genome shotgun (WGS) entry which is preliminary data.</text>
</comment>
<dbReference type="Gene3D" id="2.60.40.1170">
    <property type="entry name" value="Mu homology domain, subdomain B"/>
    <property type="match status" value="1"/>
</dbReference>
<dbReference type="InterPro" id="IPR057693">
    <property type="entry name" value="DUF7933"/>
</dbReference>
<keyword evidence="1" id="KW-0732">Signal</keyword>
<dbReference type="PANTHER" id="PTHR34819">
    <property type="entry name" value="LARGE CYSTEINE-RICH PERIPLASMIC PROTEIN OMCB"/>
    <property type="match status" value="1"/>
</dbReference>
<reference evidence="4 5" key="1">
    <citation type="journal article" date="2015" name="Int. J. Syst. Evol. Microbiol.">
        <title>Winogradskyella litoriviva sp. nov., isolated from coastal seawater.</title>
        <authorList>
            <person name="Nedashkovskaya O.I."/>
            <person name="Kukhlevskiy A.D."/>
            <person name="Zhukova N.V."/>
            <person name="Kim S.J."/>
            <person name="Rhee S.K."/>
            <person name="Mikhailov V.V."/>
        </authorList>
    </citation>
    <scope>NUCLEOTIDE SEQUENCE [LARGE SCALE GENOMIC DNA]</scope>
    <source>
        <strain evidence="4 5">KMM6491</strain>
    </source>
</reference>
<sequence>MIGKPFCLLVLFLLGLQLHSQTTDLSIAIEAQDLTGTAISQVDIYEDFQYVVTVLNSGNAVDNASISVNFDADITILSYNSQNSNAGASDFSNIDVISNVLTASIASMPNNSSVELLVLVTAPTNLGGITANGTVNPPTNTQDTNTSNNQAIISIDVLDVVVDFSITHTQINPVEGTAISAWGDLVTYQFTITNNSVIDFPVSSIKGKLSLSSPNANGQPFAEFISIECIETTNGTVCPDLTDFNGISDTITSTSSMFISDDDNVITSGGSITFQLVYRYTNFSCSTNPLPIDVNSIINIELNTANITSINSNSVTTNLLLAEVCEQTDICIETVQTNPDTTVDLEYNQDITFETTVCNSGSVETPMRFFFQNLSTTVNWEIISINCLNTTGPVNCNDFTLSDNGQLWTSNDFVLQPNTTITIETIVQFSEPCGDSPIMVNVRSATNILNTQLLDSNIDNNYFSNFVELPIPTVPCGGEESHDLIVTKTQVYPELPAGSSSANTAAWGLITYEITVSNISEEDSIIELQDYMPILTNDDPQLLATLTNLECVETTGTASCFTINNSNIGVTLDGITEDGYFDTFWEITAEDNWVLPANSSVTFSVTIDWLPECSFNAIIGTNIVKVDYVSDLVDSNPGNNSASVNTYFAPCLDLIVQTYPEFTQVDINQTFNWIVDISNSTTSSDAVDVLFEDTVNPVFTILGDPTCTVTSGNATCMTSFSTVGNFITGTIPTMEAGSTVRISIPVSAPSFGGAYNNIAEAIPDATNNQELTPESNISINSVQVIAPVLQKTFTPDTIIEGGQSELTFTVYNVASNPTQSNISFTDNLPTGIILSSIPSWVESNGCAATFAGNVGDDFVGVEDLVFPDGVESCTFSVMVTSNTIGGYLNNFENFTNNNNINTSQASATLNVTVDTSDIDIEILKTVEPTEAFYGQNVDFTITATNLGTTTATLIEVIDALPQGFEFISATTSYGNFNDAALIWTIPDLDANTSATLILTARVISSTDLTNVAFLNSTNEPDRDLNNNEDDATVDINNCLTIPQGISPNNDNSNDYFVIPCIEDYSNNTLKIYNRYGTQIYEANNYTNTWNGKANMGLLKSSDLLPVGTYFYILEINGFNDAFVGYVYLNY</sequence>
<dbReference type="InterPro" id="IPR026341">
    <property type="entry name" value="T9SS_type_B"/>
</dbReference>
<feature type="domain" description="DUF7933" evidence="3">
    <location>
        <begin position="787"/>
        <end position="911"/>
    </location>
</feature>
<evidence type="ECO:0000259" key="2">
    <source>
        <dbReference type="Pfam" id="PF01345"/>
    </source>
</evidence>
<keyword evidence="5" id="KW-1185">Reference proteome</keyword>
<dbReference type="NCBIfam" id="TIGR01451">
    <property type="entry name" value="B_ant_repeat"/>
    <property type="match status" value="1"/>
</dbReference>
<feature type="domain" description="DUF11" evidence="2">
    <location>
        <begin position="919"/>
        <end position="1033"/>
    </location>
</feature>
<evidence type="ECO:0000256" key="1">
    <source>
        <dbReference type="SAM" id="SignalP"/>
    </source>
</evidence>
<gene>
    <name evidence="4" type="ORF">HNV10_03390</name>
</gene>
<dbReference type="NCBIfam" id="TIGR04131">
    <property type="entry name" value="Bac_Flav_CTERM"/>
    <property type="match status" value="1"/>
</dbReference>
<dbReference type="Proteomes" id="UP000805085">
    <property type="component" value="Unassembled WGS sequence"/>
</dbReference>